<name>A0A5B7D9E7_PORTR</name>
<accession>A0A5B7D9E7</accession>
<evidence type="ECO:0000313" key="1">
    <source>
        <dbReference type="EMBL" id="MPC17847.1"/>
    </source>
</evidence>
<gene>
    <name evidence="1" type="ORF">E2C01_010714</name>
</gene>
<dbReference type="EMBL" id="VSRR010000626">
    <property type="protein sequence ID" value="MPC17847.1"/>
    <property type="molecule type" value="Genomic_DNA"/>
</dbReference>
<evidence type="ECO:0000313" key="2">
    <source>
        <dbReference type="Proteomes" id="UP000324222"/>
    </source>
</evidence>
<protein>
    <submittedName>
        <fullName evidence="1">Uncharacterized protein</fullName>
    </submittedName>
</protein>
<comment type="caution">
    <text evidence="1">The sequence shown here is derived from an EMBL/GenBank/DDBJ whole genome shotgun (WGS) entry which is preliminary data.</text>
</comment>
<sequence length="61" mass="6905">MAACYNEAHFYREGGSGVVRGWGERALYHDSSGPMVVKSVAFVHPNLSRSIKKMFYFHHST</sequence>
<dbReference type="AlphaFoldDB" id="A0A5B7D9E7"/>
<keyword evidence="2" id="KW-1185">Reference proteome</keyword>
<reference evidence="1 2" key="1">
    <citation type="submission" date="2019-05" db="EMBL/GenBank/DDBJ databases">
        <title>Another draft genome of Portunus trituberculatus and its Hox gene families provides insights of decapod evolution.</title>
        <authorList>
            <person name="Jeong J.-H."/>
            <person name="Song I."/>
            <person name="Kim S."/>
            <person name="Choi T."/>
            <person name="Kim D."/>
            <person name="Ryu S."/>
            <person name="Kim W."/>
        </authorList>
    </citation>
    <scope>NUCLEOTIDE SEQUENCE [LARGE SCALE GENOMIC DNA]</scope>
    <source>
        <tissue evidence="1">Muscle</tissue>
    </source>
</reference>
<organism evidence="1 2">
    <name type="scientific">Portunus trituberculatus</name>
    <name type="common">Swimming crab</name>
    <name type="synonym">Neptunus trituberculatus</name>
    <dbReference type="NCBI Taxonomy" id="210409"/>
    <lineage>
        <taxon>Eukaryota</taxon>
        <taxon>Metazoa</taxon>
        <taxon>Ecdysozoa</taxon>
        <taxon>Arthropoda</taxon>
        <taxon>Crustacea</taxon>
        <taxon>Multicrustacea</taxon>
        <taxon>Malacostraca</taxon>
        <taxon>Eumalacostraca</taxon>
        <taxon>Eucarida</taxon>
        <taxon>Decapoda</taxon>
        <taxon>Pleocyemata</taxon>
        <taxon>Brachyura</taxon>
        <taxon>Eubrachyura</taxon>
        <taxon>Portunoidea</taxon>
        <taxon>Portunidae</taxon>
        <taxon>Portuninae</taxon>
        <taxon>Portunus</taxon>
    </lineage>
</organism>
<dbReference type="Proteomes" id="UP000324222">
    <property type="component" value="Unassembled WGS sequence"/>
</dbReference>
<proteinExistence type="predicted"/>